<dbReference type="AlphaFoldDB" id="A0A133UDB8"/>
<sequence length="747" mass="85171">MIPTRLSDIVEEGNREEELYFTSDRLWSGDSGDGYETGIIISLEHRNTELPYNIWIKSKENGFGVAETIAKVNGTDIDTEPGKVSPENNWYLLGSHKFSKTVMNTHNIAITTPFPVEDLYLTNTDSPPPSNAEKFERSLYGFPRESLGASSLSPDRAEILSENLFELVYEVGKQGISKKGGIIVGIPWGTFPAPYWEGLEKDENYQMIREGGPWGGPEPDSFFFATTMKSDLELDLLQFWKYSFATREYLVRISPTENLQNKDIIRVKFGREEDKVRLGQCFPYHYDENEKIRWYSPTVPMRVLVDPNGQGVFVPLSKDNSHEFEVISGREKRAINSTSSFGSKPRLKSAVYTDTARNPKRSTGSPREFSIDFEKSKGYDSEKYSAILPFIDSEGSYSGGFANPVLTGKPDSEFDIYWGEIHGHSGIDDGMRSLEEYFKHAKDFASLDFTAMSPHSEYVNDQRWEKILERVNDLNEPGNFVTLNGFEWTSPEGHKNIYTTSDKLPLFRYTDQDIEGRGFDKFWNQLEEKIDQKVIVIPHHTLDGHDWKNRSPEIERLIEIYSMWGSSEYKDNPLWDKTQEGPSVREILDRGARLGFTAGSDTHHASPGLSPDPEGTKSRYGNLKYKNGIFATLSKNLTGDSIFKSLKNRRTFATTGERGILLLRANGKWMGSSIQGNELELEIFCAGTDKIKKIEIVKDREATQSFKPKDYFFEKTFNLEDRNGNYLYTRAIQENGEIIWSSPIFPH</sequence>
<evidence type="ECO:0000313" key="3">
    <source>
        <dbReference type="Proteomes" id="UP000070284"/>
    </source>
</evidence>
<comment type="caution">
    <text evidence="2">The sequence shown here is derived from an EMBL/GenBank/DDBJ whole genome shotgun (WGS) entry which is preliminary data.</text>
</comment>
<dbReference type="SUPFAM" id="SSF89550">
    <property type="entry name" value="PHP domain-like"/>
    <property type="match status" value="1"/>
</dbReference>
<organism evidence="2 3">
    <name type="scientific">candidate division MSBL1 archaeon SCGC-AAA259E19</name>
    <dbReference type="NCBI Taxonomy" id="1698264"/>
    <lineage>
        <taxon>Archaea</taxon>
        <taxon>Methanobacteriati</taxon>
        <taxon>Methanobacteriota</taxon>
        <taxon>candidate division MSBL1</taxon>
    </lineage>
</organism>
<proteinExistence type="predicted"/>
<dbReference type="NCBIfam" id="NF038032">
    <property type="entry name" value="CehA_McbA_metalo"/>
    <property type="match status" value="1"/>
</dbReference>
<dbReference type="InterPro" id="IPR022028">
    <property type="entry name" value="DUF3604"/>
</dbReference>
<dbReference type="Pfam" id="PF12228">
    <property type="entry name" value="DUF3604"/>
    <property type="match status" value="1"/>
</dbReference>
<name>A0A133UDB8_9EURY</name>
<gene>
    <name evidence="2" type="ORF">AKJ65_07930</name>
</gene>
<dbReference type="Proteomes" id="UP000070284">
    <property type="component" value="Unassembled WGS sequence"/>
</dbReference>
<dbReference type="EMBL" id="LHXO01000179">
    <property type="protein sequence ID" value="KXA92179.1"/>
    <property type="molecule type" value="Genomic_DNA"/>
</dbReference>
<accession>A0A133UDB8</accession>
<feature type="region of interest" description="Disordered" evidence="1">
    <location>
        <begin position="598"/>
        <end position="617"/>
    </location>
</feature>
<reference evidence="2 3" key="1">
    <citation type="journal article" date="2016" name="Sci. Rep.">
        <title>Metabolic traits of an uncultured archaeal lineage -MSBL1- from brine pools of the Red Sea.</title>
        <authorList>
            <person name="Mwirichia R."/>
            <person name="Alam I."/>
            <person name="Rashid M."/>
            <person name="Vinu M."/>
            <person name="Ba-Alawi W."/>
            <person name="Anthony Kamau A."/>
            <person name="Kamanda Ngugi D."/>
            <person name="Goker M."/>
            <person name="Klenk H.P."/>
            <person name="Bajic V."/>
            <person name="Stingl U."/>
        </authorList>
    </citation>
    <scope>NUCLEOTIDE SEQUENCE [LARGE SCALE GENOMIC DNA]</scope>
    <source>
        <strain evidence="2">SCGC-AAA259E19</strain>
    </source>
</reference>
<evidence type="ECO:0000256" key="1">
    <source>
        <dbReference type="SAM" id="MobiDB-lite"/>
    </source>
</evidence>
<evidence type="ECO:0000313" key="2">
    <source>
        <dbReference type="EMBL" id="KXA92179.1"/>
    </source>
</evidence>
<dbReference type="InterPro" id="IPR016195">
    <property type="entry name" value="Pol/histidinol_Pase-like"/>
</dbReference>
<evidence type="ECO:0008006" key="4">
    <source>
        <dbReference type="Google" id="ProtNLM"/>
    </source>
</evidence>
<keyword evidence="3" id="KW-1185">Reference proteome</keyword>
<dbReference type="Gene3D" id="3.20.20.140">
    <property type="entry name" value="Metal-dependent hydrolases"/>
    <property type="match status" value="1"/>
</dbReference>
<protein>
    <recommendedName>
        <fullName evidence="4">DUF3604 domain-containing protein</fullName>
    </recommendedName>
</protein>